<evidence type="ECO:0000256" key="1">
    <source>
        <dbReference type="SAM" id="MobiDB-lite"/>
    </source>
</evidence>
<accession>A0A4P7UQ23</accession>
<gene>
    <name evidence="3" type="ORF">DDIC_07190</name>
</gene>
<evidence type="ECO:0000256" key="2">
    <source>
        <dbReference type="SAM" id="SignalP"/>
    </source>
</evidence>
<evidence type="ECO:0000313" key="3">
    <source>
        <dbReference type="EMBL" id="QCC85662.1"/>
    </source>
</evidence>
<dbReference type="RefSeq" id="WP_136399809.1">
    <property type="nucleotide sequence ID" value="NZ_CP036295.1"/>
</dbReference>
<evidence type="ECO:0000313" key="4">
    <source>
        <dbReference type="Proteomes" id="UP000297065"/>
    </source>
</evidence>
<organism evidence="3 4">
    <name type="scientific">Desulfovibrio desulfuricans</name>
    <dbReference type="NCBI Taxonomy" id="876"/>
    <lineage>
        <taxon>Bacteria</taxon>
        <taxon>Pseudomonadati</taxon>
        <taxon>Thermodesulfobacteriota</taxon>
        <taxon>Desulfovibrionia</taxon>
        <taxon>Desulfovibrionales</taxon>
        <taxon>Desulfovibrionaceae</taxon>
        <taxon>Desulfovibrio</taxon>
    </lineage>
</organism>
<protein>
    <submittedName>
        <fullName evidence="3">Lipid A deacylase LpxR family protein</fullName>
    </submittedName>
</protein>
<feature type="signal peptide" evidence="2">
    <location>
        <begin position="1"/>
        <end position="22"/>
    </location>
</feature>
<keyword evidence="2" id="KW-0732">Signal</keyword>
<dbReference type="Proteomes" id="UP000297065">
    <property type="component" value="Chromosome"/>
</dbReference>
<feature type="compositionally biased region" description="Polar residues" evidence="1">
    <location>
        <begin position="246"/>
        <end position="255"/>
    </location>
</feature>
<dbReference type="InterPro" id="IPR018707">
    <property type="entry name" value="LpxR"/>
</dbReference>
<sequence>MNCHIKTIVLAIFIFASNICFASEPDNVDNTESQKSTFVLYYENDLFYHHDGYYTNAVKFRVISKPLNTLTKNGIFPDTFDSVMEKFEKSQNTQFTQYNISAGAGQSIYTPKDTTIRDLQEDDRPYAGYLYSFLALHAKQIQMMDTFEITAGVVGPSALAEYAQNGVHQLRGFETAKGWDHQLHDEPAMTLSWGRNYRLNKQSIWSGLSWDVLPYHTLTVGNVLTQATAGSELRLGWNLPPSFNTSQIHPSSSIGAPTPEDKGGRQSKDWGFYVFAGGEGRAVAHNIFLDGNTWGDSHRVAKEPFVGEVSFGAAVTINSLQIAYRHVYLTEEFKKQKGAQNYGSITLVLPF</sequence>
<dbReference type="Gene3D" id="2.40.128.140">
    <property type="entry name" value="Outer membrane protein"/>
    <property type="match status" value="1"/>
</dbReference>
<dbReference type="Pfam" id="PF09982">
    <property type="entry name" value="LpxR"/>
    <property type="match status" value="1"/>
</dbReference>
<proteinExistence type="predicted"/>
<reference evidence="3 4" key="1">
    <citation type="submission" date="2019-02" db="EMBL/GenBank/DDBJ databases">
        <title>Complete Genome Sequence of Desulfovibrio desulfuricans IC1, a Sulfonate Utilizing Anaerobe.</title>
        <authorList>
            <person name="Day L.A."/>
            <person name="De Leon K.B."/>
            <person name="Wall J.D."/>
        </authorList>
    </citation>
    <scope>NUCLEOTIDE SEQUENCE [LARGE SCALE GENOMIC DNA]</scope>
    <source>
        <strain evidence="3 4">IC1</strain>
    </source>
</reference>
<name>A0A4P7UQ23_DESDE</name>
<feature type="chain" id="PRO_5020350368" evidence="2">
    <location>
        <begin position="23"/>
        <end position="351"/>
    </location>
</feature>
<feature type="region of interest" description="Disordered" evidence="1">
    <location>
        <begin position="246"/>
        <end position="265"/>
    </location>
</feature>
<dbReference type="EMBL" id="CP036295">
    <property type="protein sequence ID" value="QCC85662.1"/>
    <property type="molecule type" value="Genomic_DNA"/>
</dbReference>
<dbReference type="OrthoDB" id="9776275at2"/>
<dbReference type="InterPro" id="IPR037107">
    <property type="entry name" value="Put_OMP_sf"/>
</dbReference>
<dbReference type="AlphaFoldDB" id="A0A4P7UQ23"/>